<dbReference type="AlphaFoldDB" id="A0A7U3VSK5"/>
<dbReference type="Proteomes" id="UP000595703">
    <property type="component" value="Chromosome"/>
</dbReference>
<reference evidence="3 4" key="4">
    <citation type="journal article" date="2020" name="Sci. Rep.">
        <title>beta-carboline chemical signals induce reveromycin production through a LuxR family regulator in Streptomyces sp. SN-593.</title>
        <authorList>
            <person name="Panthee S."/>
            <person name="Kito N."/>
            <person name="Hayashi T."/>
            <person name="Shimizu T."/>
            <person name="Ishikawa J."/>
            <person name="Hamamoto H."/>
            <person name="Osada H."/>
            <person name="Takahashi S."/>
        </authorList>
    </citation>
    <scope>NUCLEOTIDE SEQUENCE [LARGE SCALE GENOMIC DNA]</scope>
    <source>
        <strain evidence="3 4">SN-593</strain>
    </source>
</reference>
<dbReference type="KEGG" id="arev:RVR_9632"/>
<gene>
    <name evidence="3" type="ORF">RVR_9632</name>
</gene>
<reference evidence="3 4" key="2">
    <citation type="journal article" date="2011" name="J. Antibiot.">
        <title>Furaquinocins I and J: novel polyketide isoprenoid hybrid compounds from Streptomyces reveromyceticus SN-593.</title>
        <authorList>
            <person name="Panthee S."/>
            <person name="Takahashi S."/>
            <person name="Takagi H."/>
            <person name="Nogawa T."/>
            <person name="Oowada E."/>
            <person name="Uramoto M."/>
            <person name="Osada H."/>
        </authorList>
    </citation>
    <scope>NUCLEOTIDE SEQUENCE [LARGE SCALE GENOMIC DNA]</scope>
    <source>
        <strain evidence="3 4">SN-593</strain>
    </source>
</reference>
<feature type="region of interest" description="Disordered" evidence="1">
    <location>
        <begin position="73"/>
        <end position="114"/>
    </location>
</feature>
<name>A0A7U3VSK5_9ACTN</name>
<feature type="transmembrane region" description="Helical" evidence="2">
    <location>
        <begin position="52"/>
        <end position="73"/>
    </location>
</feature>
<keyword evidence="2" id="KW-0812">Transmembrane</keyword>
<feature type="compositionally biased region" description="Pro residues" evidence="1">
    <location>
        <begin position="75"/>
        <end position="92"/>
    </location>
</feature>
<sequence>MSRGRTGHEPVEARLRDALEARAYSVGPNDLRPAAPPTVPVRSRVRVRLRRTVVGLAGLAAAAACVVVVLAPWHPTTPAPPGGTPATSPRPSPTSSSSPTPTSSPSPLRSASAP</sequence>
<evidence type="ECO:0000256" key="1">
    <source>
        <dbReference type="SAM" id="MobiDB-lite"/>
    </source>
</evidence>
<keyword evidence="2" id="KW-1133">Transmembrane helix</keyword>
<reference evidence="3 4" key="1">
    <citation type="journal article" date="2010" name="J. Bacteriol.">
        <title>Biochemical characterization of a novel indole prenyltransferase from Streptomyces sp. SN-593.</title>
        <authorList>
            <person name="Takahashi S."/>
            <person name="Takagi H."/>
            <person name="Toyoda A."/>
            <person name="Uramoto M."/>
            <person name="Nogawa T."/>
            <person name="Ueki M."/>
            <person name="Sakaki Y."/>
            <person name="Osada H."/>
        </authorList>
    </citation>
    <scope>NUCLEOTIDE SEQUENCE [LARGE SCALE GENOMIC DNA]</scope>
    <source>
        <strain evidence="3 4">SN-593</strain>
    </source>
</reference>
<proteinExistence type="predicted"/>
<feature type="compositionally biased region" description="Low complexity" evidence="1">
    <location>
        <begin position="93"/>
        <end position="114"/>
    </location>
</feature>
<dbReference type="EMBL" id="AP018365">
    <property type="protein sequence ID" value="BBB01976.1"/>
    <property type="molecule type" value="Genomic_DNA"/>
</dbReference>
<accession>A0A7U3VSK5</accession>
<keyword evidence="2" id="KW-0472">Membrane</keyword>
<organism evidence="3 4">
    <name type="scientific">Actinacidiphila reveromycinica</name>
    <dbReference type="NCBI Taxonomy" id="659352"/>
    <lineage>
        <taxon>Bacteria</taxon>
        <taxon>Bacillati</taxon>
        <taxon>Actinomycetota</taxon>
        <taxon>Actinomycetes</taxon>
        <taxon>Kitasatosporales</taxon>
        <taxon>Streptomycetaceae</taxon>
        <taxon>Actinacidiphila</taxon>
    </lineage>
</organism>
<protein>
    <submittedName>
        <fullName evidence="3">Uncharacterized protein</fullName>
    </submittedName>
</protein>
<evidence type="ECO:0000313" key="3">
    <source>
        <dbReference type="EMBL" id="BBB01976.1"/>
    </source>
</evidence>
<evidence type="ECO:0000313" key="4">
    <source>
        <dbReference type="Proteomes" id="UP000595703"/>
    </source>
</evidence>
<dbReference type="RefSeq" id="WP_202237840.1">
    <property type="nucleotide sequence ID" value="NZ_AP018365.1"/>
</dbReference>
<keyword evidence="4" id="KW-1185">Reference proteome</keyword>
<reference evidence="3 4" key="3">
    <citation type="journal article" date="2011" name="Nat. Chem. Biol.">
        <title>Reveromycin A biosynthesis uses RevG and RevJ for stereospecific spiroacetal formation.</title>
        <authorList>
            <person name="Takahashi S."/>
            <person name="Toyoda A."/>
            <person name="Sekiyama Y."/>
            <person name="Takagi H."/>
            <person name="Nogawa T."/>
            <person name="Uramoto M."/>
            <person name="Suzuki R."/>
            <person name="Koshino H."/>
            <person name="Kumano T."/>
            <person name="Panthee S."/>
            <person name="Dairi T."/>
            <person name="Ishikawa J."/>
            <person name="Ikeda H."/>
            <person name="Sakaki Y."/>
            <person name="Osada H."/>
        </authorList>
    </citation>
    <scope>NUCLEOTIDE SEQUENCE [LARGE SCALE GENOMIC DNA]</scope>
    <source>
        <strain evidence="3 4">SN-593</strain>
    </source>
</reference>
<evidence type="ECO:0000256" key="2">
    <source>
        <dbReference type="SAM" id="Phobius"/>
    </source>
</evidence>